<keyword evidence="5" id="KW-0479">Metal-binding</keyword>
<evidence type="ECO:0000313" key="9">
    <source>
        <dbReference type="EMBL" id="KAJ8895437.1"/>
    </source>
</evidence>
<dbReference type="PANTHER" id="PTHR22930:SF269">
    <property type="entry name" value="NUCLEASE HARBI1-LIKE PROTEIN"/>
    <property type="match status" value="1"/>
</dbReference>
<evidence type="ECO:0000256" key="2">
    <source>
        <dbReference type="ARBA" id="ARBA00004123"/>
    </source>
</evidence>
<keyword evidence="10" id="KW-1185">Reference proteome</keyword>
<feature type="domain" description="DDE Tnp4" evidence="8">
    <location>
        <begin position="118"/>
        <end position="256"/>
    </location>
</feature>
<evidence type="ECO:0000256" key="4">
    <source>
        <dbReference type="ARBA" id="ARBA00022722"/>
    </source>
</evidence>
<keyword evidence="7" id="KW-0539">Nucleus</keyword>
<evidence type="ECO:0000259" key="8">
    <source>
        <dbReference type="Pfam" id="PF13359"/>
    </source>
</evidence>
<accession>A0ABQ9IFK3</accession>
<proteinExistence type="inferred from homology"/>
<dbReference type="EMBL" id="JARBHB010000001">
    <property type="protein sequence ID" value="KAJ8895437.1"/>
    <property type="molecule type" value="Genomic_DNA"/>
</dbReference>
<protein>
    <recommendedName>
        <fullName evidence="8">DDE Tnp4 domain-containing protein</fullName>
    </recommendedName>
</protein>
<name>A0ABQ9IFK3_9NEOP</name>
<reference evidence="9 10" key="1">
    <citation type="submission" date="2023-02" db="EMBL/GenBank/DDBJ databases">
        <title>LHISI_Scaffold_Assembly.</title>
        <authorList>
            <person name="Stuart O.P."/>
            <person name="Cleave R."/>
            <person name="Magrath M.J.L."/>
            <person name="Mikheyev A.S."/>
        </authorList>
    </citation>
    <scope>NUCLEOTIDE SEQUENCE [LARGE SCALE GENOMIC DNA]</scope>
    <source>
        <strain evidence="9">Daus_M_001</strain>
        <tissue evidence="9">Leg muscle</tissue>
    </source>
</reference>
<comment type="caution">
    <text evidence="9">The sequence shown here is derived from an EMBL/GenBank/DDBJ whole genome shotgun (WGS) entry which is preliminary data.</text>
</comment>
<evidence type="ECO:0000256" key="3">
    <source>
        <dbReference type="ARBA" id="ARBA00006958"/>
    </source>
</evidence>
<evidence type="ECO:0000313" key="10">
    <source>
        <dbReference type="Proteomes" id="UP001159363"/>
    </source>
</evidence>
<evidence type="ECO:0000256" key="6">
    <source>
        <dbReference type="ARBA" id="ARBA00022801"/>
    </source>
</evidence>
<evidence type="ECO:0000256" key="7">
    <source>
        <dbReference type="ARBA" id="ARBA00023242"/>
    </source>
</evidence>
<dbReference type="Proteomes" id="UP001159363">
    <property type="component" value="Chromosome 1"/>
</dbReference>
<organism evidence="9 10">
    <name type="scientific">Dryococelus australis</name>
    <dbReference type="NCBI Taxonomy" id="614101"/>
    <lineage>
        <taxon>Eukaryota</taxon>
        <taxon>Metazoa</taxon>
        <taxon>Ecdysozoa</taxon>
        <taxon>Arthropoda</taxon>
        <taxon>Hexapoda</taxon>
        <taxon>Insecta</taxon>
        <taxon>Pterygota</taxon>
        <taxon>Neoptera</taxon>
        <taxon>Polyneoptera</taxon>
        <taxon>Phasmatodea</taxon>
        <taxon>Verophasmatodea</taxon>
        <taxon>Anareolatae</taxon>
        <taxon>Phasmatidae</taxon>
        <taxon>Eurycanthinae</taxon>
        <taxon>Dryococelus</taxon>
    </lineage>
</organism>
<comment type="subcellular location">
    <subcellularLocation>
        <location evidence="2">Nucleus</location>
    </subcellularLocation>
</comment>
<comment type="similarity">
    <text evidence="3">Belongs to the HARBI1 family.</text>
</comment>
<dbReference type="PANTHER" id="PTHR22930">
    <property type="match status" value="1"/>
</dbReference>
<sequence length="519" mass="59040">MRDEWVHNINNNRTKCGEYHTVYPDLIEDDVKFFQYFRVTEAKFTALFDILREELEKQTTKFREQLPKYKLQSIVMPTPDEQLWASSEEMFRTKLNFSNVVAVLDGKHVLIQAPPHMLLTLVDANYKFLAVGVGAFGKNSDANIFSNSAIGKGLSEGNFNLPPPKPLPGEITNIPHVIIGDEDSPLRTYLMRPYSRDDVKLDVEKKILNYRLSRARNTVENTFGILAPRFRIFQRKSTMSHEHVVLTVLSACCLHNLLRDDTCYWTEFDCQMSLCDMKALQSLRGIGSNYRHNALQIRDYLSNTSTQIEDQLTGNELKCEQENTDTCKTMAPWLDYSPPTKVNRVRFPPGSPPDFRMWESCRGSPVYLPLAIRCAASYSARFTPIVSPAIAFQRERERERERKSMCVFNDGMRVGGRDETNGEEIFAGDRRHQNTEGEEGGGHESRTVMCERIKNYEGGNWRALAAKLQTECGAVLKEPVDHSLGKSSCRAGACRLHNLPPVCNYRSGGVLRLPHNLAA</sequence>
<gene>
    <name evidence="9" type="ORF">PR048_000769</name>
</gene>
<keyword evidence="6" id="KW-0378">Hydrolase</keyword>
<dbReference type="InterPro" id="IPR027806">
    <property type="entry name" value="HARBI1_dom"/>
</dbReference>
<dbReference type="InterPro" id="IPR045249">
    <property type="entry name" value="HARBI1-like"/>
</dbReference>
<dbReference type="Pfam" id="PF13359">
    <property type="entry name" value="DDE_Tnp_4"/>
    <property type="match status" value="1"/>
</dbReference>
<comment type="cofactor">
    <cofactor evidence="1">
        <name>a divalent metal cation</name>
        <dbReference type="ChEBI" id="CHEBI:60240"/>
    </cofactor>
</comment>
<evidence type="ECO:0000256" key="5">
    <source>
        <dbReference type="ARBA" id="ARBA00022723"/>
    </source>
</evidence>
<keyword evidence="4" id="KW-0540">Nuclease</keyword>
<evidence type="ECO:0000256" key="1">
    <source>
        <dbReference type="ARBA" id="ARBA00001968"/>
    </source>
</evidence>